<evidence type="ECO:0000313" key="4">
    <source>
        <dbReference type="Proteomes" id="UP000287171"/>
    </source>
</evidence>
<keyword evidence="1" id="KW-0812">Transmembrane</keyword>
<dbReference type="Proteomes" id="UP000287171">
    <property type="component" value="Unassembled WGS sequence"/>
</dbReference>
<dbReference type="Gene3D" id="1.10.510.10">
    <property type="entry name" value="Transferase(Phosphotransferase) domain 1"/>
    <property type="match status" value="1"/>
</dbReference>
<dbReference type="GO" id="GO:0005524">
    <property type="term" value="F:ATP binding"/>
    <property type="evidence" value="ECO:0007669"/>
    <property type="project" value="InterPro"/>
</dbReference>
<feature type="transmembrane region" description="Helical" evidence="1">
    <location>
        <begin position="336"/>
        <end position="356"/>
    </location>
</feature>
<dbReference type="InterPro" id="IPR051681">
    <property type="entry name" value="Ser/Thr_Kinases-Pseudokinases"/>
</dbReference>
<dbReference type="CDD" id="cd14014">
    <property type="entry name" value="STKc_PknB_like"/>
    <property type="match status" value="1"/>
</dbReference>
<gene>
    <name evidence="3" type="ORF">KDA_35570</name>
</gene>
<sequence>MSDTSTPEQHNVRLLGRHGSTIAYCEPLPRSGREVVLKICFTPFMTPEQLQQIYQHICQEVNRRQKIKHPNVLNPLKVRKTWQGMVFVSLYAPAGSLQQFLGKPMAPARALAIIRQIGEGLQAAHEQKIVHGNLMPNNVLFLRCEAEKEEVREGLLIKTAARDHVAITDFYLPSLVSLDTMNRDNEHPQLRHYMAPEQFRGERSVLADQYALAAIAYELLTGQTPFAGSARKTLRHKHENSLPVAPNVLNTAVPATISQAIIKALAKNPTQRFASVQDFIEALETSDLMAIKSPDLTAIKARVETKKSLLPVLLLEESPVKLPESLFRPQLTRKRLLLAAMLFVLLIATSTFYLSGVSTPLLNGKPARLPVVFHPTVTQQVDIETPAKPTMSVTSTPTNLRLKAVPTPTRAPIVATPTPVPIATTPPQVTPTSIAVVPAVGPATVKPILECVQPNGSGGYMARFGYINTGSSGVSIPVGPDNMIFPTQYSSSLPTYFAPGQNDDAMEVFVSGNGVAAWMINRTSATALPYAPQC</sequence>
<dbReference type="SMART" id="SM00220">
    <property type="entry name" value="S_TKc"/>
    <property type="match status" value="1"/>
</dbReference>
<reference evidence="4" key="1">
    <citation type="submission" date="2018-12" db="EMBL/GenBank/DDBJ databases">
        <title>Tengunoibacter tsumagoiensis gen. nov., sp. nov., Dictyobacter kobayashii sp. nov., D. alpinus sp. nov., and D. joshuensis sp. nov. and description of Dictyobacteraceae fam. nov. within the order Ktedonobacterales isolated from Tengu-no-mugimeshi.</title>
        <authorList>
            <person name="Wang C.M."/>
            <person name="Zheng Y."/>
            <person name="Sakai Y."/>
            <person name="Toyoda A."/>
            <person name="Minakuchi Y."/>
            <person name="Abe K."/>
            <person name="Yokota A."/>
            <person name="Yabe S."/>
        </authorList>
    </citation>
    <scope>NUCLEOTIDE SEQUENCE [LARGE SCALE GENOMIC DNA]</scope>
    <source>
        <strain evidence="4">Uno16</strain>
    </source>
</reference>
<evidence type="ECO:0000259" key="2">
    <source>
        <dbReference type="PROSITE" id="PS50011"/>
    </source>
</evidence>
<dbReference type="AlphaFoldDB" id="A0A402B9J3"/>
<dbReference type="RefSeq" id="WP_126628334.1">
    <property type="nucleotide sequence ID" value="NZ_BIFT01000001.1"/>
</dbReference>
<keyword evidence="1" id="KW-0472">Membrane</keyword>
<evidence type="ECO:0000313" key="3">
    <source>
        <dbReference type="EMBL" id="GCE28073.1"/>
    </source>
</evidence>
<protein>
    <recommendedName>
        <fullName evidence="2">Protein kinase domain-containing protein</fullName>
    </recommendedName>
</protein>
<feature type="domain" description="Protein kinase" evidence="2">
    <location>
        <begin position="9"/>
        <end position="289"/>
    </location>
</feature>
<comment type="caution">
    <text evidence="3">The sequence shown here is derived from an EMBL/GenBank/DDBJ whole genome shotgun (WGS) entry which is preliminary data.</text>
</comment>
<dbReference type="InterPro" id="IPR000719">
    <property type="entry name" value="Prot_kinase_dom"/>
</dbReference>
<keyword evidence="4" id="KW-1185">Reference proteome</keyword>
<dbReference type="SUPFAM" id="SSF56112">
    <property type="entry name" value="Protein kinase-like (PK-like)"/>
    <property type="match status" value="1"/>
</dbReference>
<accession>A0A402B9J3</accession>
<keyword evidence="1" id="KW-1133">Transmembrane helix</keyword>
<organism evidence="3 4">
    <name type="scientific">Dictyobacter alpinus</name>
    <dbReference type="NCBI Taxonomy" id="2014873"/>
    <lineage>
        <taxon>Bacteria</taxon>
        <taxon>Bacillati</taxon>
        <taxon>Chloroflexota</taxon>
        <taxon>Ktedonobacteria</taxon>
        <taxon>Ktedonobacterales</taxon>
        <taxon>Dictyobacteraceae</taxon>
        <taxon>Dictyobacter</taxon>
    </lineage>
</organism>
<proteinExistence type="predicted"/>
<dbReference type="GO" id="GO:0004674">
    <property type="term" value="F:protein serine/threonine kinase activity"/>
    <property type="evidence" value="ECO:0007669"/>
    <property type="project" value="TreeGrafter"/>
</dbReference>
<dbReference type="PANTHER" id="PTHR44329:SF140">
    <property type="entry name" value="INACTIVE PROTEIN TYROSINE KINASE PTKL"/>
    <property type="match status" value="1"/>
</dbReference>
<dbReference type="PROSITE" id="PS50011">
    <property type="entry name" value="PROTEIN_KINASE_DOM"/>
    <property type="match status" value="1"/>
</dbReference>
<dbReference type="PANTHER" id="PTHR44329">
    <property type="entry name" value="SERINE/THREONINE-PROTEIN KINASE TNNI3K-RELATED"/>
    <property type="match status" value="1"/>
</dbReference>
<dbReference type="OrthoDB" id="9814968at2"/>
<dbReference type="Pfam" id="PF00069">
    <property type="entry name" value="Pkinase"/>
    <property type="match status" value="1"/>
</dbReference>
<evidence type="ECO:0000256" key="1">
    <source>
        <dbReference type="SAM" id="Phobius"/>
    </source>
</evidence>
<dbReference type="EMBL" id="BIFT01000001">
    <property type="protein sequence ID" value="GCE28073.1"/>
    <property type="molecule type" value="Genomic_DNA"/>
</dbReference>
<name>A0A402B9J3_9CHLR</name>
<dbReference type="InterPro" id="IPR011009">
    <property type="entry name" value="Kinase-like_dom_sf"/>
</dbReference>